<dbReference type="AlphaFoldDB" id="A0A7Y0N0Y9"/>
<protein>
    <submittedName>
        <fullName evidence="2">Helix-turn-helix transcriptional regulator</fullName>
    </submittedName>
</protein>
<dbReference type="PROSITE" id="PS50943">
    <property type="entry name" value="HTH_CROC1"/>
    <property type="match status" value="1"/>
</dbReference>
<dbReference type="RefSeq" id="WP_169629082.1">
    <property type="nucleotide sequence ID" value="NZ_JABCMA010000039.1"/>
</dbReference>
<organism evidence="2 3">
    <name type="scientific">Vibrio alginolyticus</name>
    <dbReference type="NCBI Taxonomy" id="663"/>
    <lineage>
        <taxon>Bacteria</taxon>
        <taxon>Pseudomonadati</taxon>
        <taxon>Pseudomonadota</taxon>
        <taxon>Gammaproteobacteria</taxon>
        <taxon>Vibrionales</taxon>
        <taxon>Vibrionaceae</taxon>
        <taxon>Vibrio</taxon>
    </lineage>
</organism>
<gene>
    <name evidence="2" type="ORF">HKB35_21650</name>
</gene>
<dbReference type="SMART" id="SM00530">
    <property type="entry name" value="HTH_XRE"/>
    <property type="match status" value="1"/>
</dbReference>
<sequence>MSYDPLIQAIRKRREAAGVTQEEAAKMTGMSLKTYQRIENGLTELKMSHYRMLIDNLKVTDLDISLDMIGVHGATAWDVAAAARTLPPEIRTTLVTLIMMIYRDRYDIQE</sequence>
<dbReference type="EMBL" id="JABCMA010000039">
    <property type="protein sequence ID" value="NMR76220.1"/>
    <property type="molecule type" value="Genomic_DNA"/>
</dbReference>
<dbReference type="InterPro" id="IPR001387">
    <property type="entry name" value="Cro/C1-type_HTH"/>
</dbReference>
<dbReference type="GO" id="GO:0003677">
    <property type="term" value="F:DNA binding"/>
    <property type="evidence" value="ECO:0007669"/>
    <property type="project" value="InterPro"/>
</dbReference>
<dbReference type="Pfam" id="PF01381">
    <property type="entry name" value="HTH_3"/>
    <property type="match status" value="1"/>
</dbReference>
<evidence type="ECO:0000259" key="1">
    <source>
        <dbReference type="PROSITE" id="PS50943"/>
    </source>
</evidence>
<dbReference type="Gene3D" id="1.10.260.40">
    <property type="entry name" value="lambda repressor-like DNA-binding domains"/>
    <property type="match status" value="1"/>
</dbReference>
<accession>A0A7Y0N0Y9</accession>
<evidence type="ECO:0000313" key="2">
    <source>
        <dbReference type="EMBL" id="NMR76220.1"/>
    </source>
</evidence>
<reference evidence="2 3" key="1">
    <citation type="submission" date="2020-04" db="EMBL/GenBank/DDBJ databases">
        <title>Whole-genome sequencing of Vibrio spp. from China reveals different genetic environments of blaCTX-M-14 among diverse lineages.</title>
        <authorList>
            <person name="Zheng Z."/>
            <person name="Ye L."/>
            <person name="Chen S."/>
        </authorList>
    </citation>
    <scope>NUCLEOTIDE SEQUENCE [LARGE SCALE GENOMIC DNA]</scope>
    <source>
        <strain evidence="2 3">Vb1636</strain>
    </source>
</reference>
<proteinExistence type="predicted"/>
<name>A0A7Y0N0Y9_VIBAL</name>
<evidence type="ECO:0000313" key="3">
    <source>
        <dbReference type="Proteomes" id="UP000565155"/>
    </source>
</evidence>
<feature type="domain" description="HTH cro/C1-type" evidence="1">
    <location>
        <begin position="10"/>
        <end position="64"/>
    </location>
</feature>
<dbReference type="SUPFAM" id="SSF47413">
    <property type="entry name" value="lambda repressor-like DNA-binding domains"/>
    <property type="match status" value="1"/>
</dbReference>
<dbReference type="Proteomes" id="UP000565155">
    <property type="component" value="Unassembled WGS sequence"/>
</dbReference>
<comment type="caution">
    <text evidence="2">The sequence shown here is derived from an EMBL/GenBank/DDBJ whole genome shotgun (WGS) entry which is preliminary data.</text>
</comment>
<dbReference type="InterPro" id="IPR010982">
    <property type="entry name" value="Lambda_DNA-bd_dom_sf"/>
</dbReference>
<dbReference type="CDD" id="cd00093">
    <property type="entry name" value="HTH_XRE"/>
    <property type="match status" value="1"/>
</dbReference>